<dbReference type="EMBL" id="FAVB01000002">
    <property type="protein sequence ID" value="CUU80100.1"/>
    <property type="molecule type" value="Genomic_DNA"/>
</dbReference>
<dbReference type="RefSeq" id="WP_219813367.1">
    <property type="nucleotide sequence ID" value="NZ_NIQF01000001.1"/>
</dbReference>
<dbReference type="InterPro" id="IPR001173">
    <property type="entry name" value="Glyco_trans_2-like"/>
</dbReference>
<keyword evidence="2" id="KW-0808">Transferase</keyword>
<name>A0A0S4S1Q1_CAMHY</name>
<dbReference type="Proteomes" id="UP000052237">
    <property type="component" value="Unassembled WGS sequence"/>
</dbReference>
<feature type="domain" description="Glycosyltransferase 2-like" evidence="1">
    <location>
        <begin position="10"/>
        <end position="142"/>
    </location>
</feature>
<dbReference type="GO" id="GO:0016758">
    <property type="term" value="F:hexosyltransferase activity"/>
    <property type="evidence" value="ECO:0007669"/>
    <property type="project" value="UniProtKB-ARBA"/>
</dbReference>
<dbReference type="PANTHER" id="PTHR22916">
    <property type="entry name" value="GLYCOSYLTRANSFERASE"/>
    <property type="match status" value="1"/>
</dbReference>
<keyword evidence="3" id="KW-1185">Reference proteome</keyword>
<evidence type="ECO:0000313" key="2">
    <source>
        <dbReference type="EMBL" id="CUU80100.1"/>
    </source>
</evidence>
<evidence type="ECO:0000313" key="3">
    <source>
        <dbReference type="Proteomes" id="UP000052237"/>
    </source>
</evidence>
<dbReference type="SUPFAM" id="SSF53448">
    <property type="entry name" value="Nucleotide-diphospho-sugar transferases"/>
    <property type="match status" value="1"/>
</dbReference>
<dbReference type="Gene3D" id="3.90.550.10">
    <property type="entry name" value="Spore Coat Polysaccharide Biosynthesis Protein SpsA, Chain A"/>
    <property type="match status" value="1"/>
</dbReference>
<sequence>MISKQAPLISIITVVLNGEKYLEKTIQSVVNQTYPNLEYIIIDGGSTDSTLDIIKKYDDKITKWISQKDNGISDAFNKGIKLANGEYINFQGDGDGFVFDDVVQRVFENINPNKDIIISARIQRIDENDNEIYKTQYIKKFHKSSLLFKMSLPHQGLFVHKSYFDRYGLFDLNNKFCMDYELLLRSYHKFPKVVTKNIIVARWRADGLGNNKELDIFKEYDKIKRDNKVANKFILDIINFWILFKFKIKKLYRIQ</sequence>
<keyword evidence="2" id="KW-0328">Glycosyltransferase</keyword>
<organism evidence="2 3">
    <name type="scientific">Campylobacter hyointestinalis subsp. hyointestinalis</name>
    <dbReference type="NCBI Taxonomy" id="91352"/>
    <lineage>
        <taxon>Bacteria</taxon>
        <taxon>Pseudomonadati</taxon>
        <taxon>Campylobacterota</taxon>
        <taxon>Epsilonproteobacteria</taxon>
        <taxon>Campylobacterales</taxon>
        <taxon>Campylobacteraceae</taxon>
        <taxon>Campylobacter</taxon>
    </lineage>
</organism>
<reference evidence="2 3" key="1">
    <citation type="submission" date="2015-11" db="EMBL/GenBank/DDBJ databases">
        <authorList>
            <consortium name="Pathogen Informatics"/>
        </authorList>
    </citation>
    <scope>NUCLEOTIDE SEQUENCE [LARGE SCALE GENOMIC DNA]</scope>
    <source>
        <strain evidence="2 3">006A-0059</strain>
    </source>
</reference>
<evidence type="ECO:0000259" key="1">
    <source>
        <dbReference type="Pfam" id="PF00535"/>
    </source>
</evidence>
<gene>
    <name evidence="2" type="ORF">ERS686654_01147</name>
</gene>
<proteinExistence type="predicted"/>
<dbReference type="InterPro" id="IPR029044">
    <property type="entry name" value="Nucleotide-diphossugar_trans"/>
</dbReference>
<dbReference type="EC" id="2.4.1.-" evidence="2"/>
<protein>
    <submittedName>
        <fullName evidence="2">PGL/p-HBAD biosynthesis glycosyltransferase Rv2957/MT3031</fullName>
        <ecNumber evidence="2">2.4.1.-</ecNumber>
    </submittedName>
</protein>
<comment type="caution">
    <text evidence="2">The sequence shown here is derived from an EMBL/GenBank/DDBJ whole genome shotgun (WGS) entry which is preliminary data.</text>
</comment>
<dbReference type="AlphaFoldDB" id="A0A0S4S1Q1"/>
<accession>A0A0S4S1Q1</accession>
<dbReference type="PANTHER" id="PTHR22916:SF3">
    <property type="entry name" value="UDP-GLCNAC:BETAGAL BETA-1,3-N-ACETYLGLUCOSAMINYLTRANSFERASE-LIKE PROTEIN 1"/>
    <property type="match status" value="1"/>
</dbReference>
<dbReference type="Pfam" id="PF00535">
    <property type="entry name" value="Glycos_transf_2"/>
    <property type="match status" value="1"/>
</dbReference>
<dbReference type="CDD" id="cd06433">
    <property type="entry name" value="GT_2_WfgS_like"/>
    <property type="match status" value="1"/>
</dbReference>